<keyword evidence="4" id="KW-0378">Hydrolase</keyword>
<dbReference type="GO" id="GO:0006508">
    <property type="term" value="P:proteolysis"/>
    <property type="evidence" value="ECO:0007669"/>
    <property type="project" value="UniProtKB-KW"/>
</dbReference>
<evidence type="ECO:0000256" key="3">
    <source>
        <dbReference type="ARBA" id="ARBA00022750"/>
    </source>
</evidence>
<comment type="similarity">
    <text evidence="1">Belongs to the peptidase A1 family.</text>
</comment>
<dbReference type="InterPro" id="IPR032861">
    <property type="entry name" value="TAXi_N"/>
</dbReference>
<evidence type="ECO:0000259" key="7">
    <source>
        <dbReference type="PROSITE" id="PS51767"/>
    </source>
</evidence>
<sequence length="409" mass="44441">MYLAGTTGLNKDGAFQFPVYHRKHPCLSSSVHLASLPAEASPIIGNHEIHEGKYFMAIGLGTPPVSNLVTVDTGSTLSWVVCEPCQIVCHPTAPEAGASFNSSNSTTYHRVGCSSRDCTEVQRSLVAPFGCIEETDTCLYSLRYGSGSSGQYSAGRLGKDKLTIGSGSSTVVDGFVFGCSEDDNFNGRESGMIGFGDESFSFFNQVAQHANYTAFSYCFPGDHRAEGFLSIGPYPKYNLVYTQLIPKFGDRLVYSLQLIDMMVDGNRLQIDPAEYRERMLIVDSGTADTFLLAPVFDAFSKAMITAMRAKGFVSDIDGTMTCFTPPGGNSVDWGDLPTVEMKFTRTTLKLPPENVFYGPSSSTGEVCLAFKPDAAGVRDVQILGNKAMRSFRVVYDLQARLFGFQPRAC</sequence>
<feature type="active site" evidence="6">
    <location>
        <position position="283"/>
    </location>
</feature>
<dbReference type="PROSITE" id="PS51767">
    <property type="entry name" value="PEPTIDASE_A1"/>
    <property type="match status" value="1"/>
</dbReference>
<dbReference type="CDD" id="cd05476">
    <property type="entry name" value="pepsin_A_like_plant"/>
    <property type="match status" value="1"/>
</dbReference>
<keyword evidence="5" id="KW-0325">Glycoprotein</keyword>
<evidence type="ECO:0000256" key="6">
    <source>
        <dbReference type="PIRSR" id="PIRSR601461-1"/>
    </source>
</evidence>
<feature type="active site" evidence="6">
    <location>
        <position position="72"/>
    </location>
</feature>
<comment type="caution">
    <text evidence="8">The sequence shown here is derived from an EMBL/GenBank/DDBJ whole genome shotgun (WGS) entry which is preliminary data.</text>
</comment>
<dbReference type="EMBL" id="JAUUTY010000267">
    <property type="protein sequence ID" value="KAK1602380.1"/>
    <property type="molecule type" value="Genomic_DNA"/>
</dbReference>
<dbReference type="InterPro" id="IPR001461">
    <property type="entry name" value="Aspartic_peptidase_A1"/>
</dbReference>
<name>A0AAD8QHF6_LOLMU</name>
<dbReference type="Proteomes" id="UP001231189">
    <property type="component" value="Unassembled WGS sequence"/>
</dbReference>
<dbReference type="GO" id="GO:0004190">
    <property type="term" value="F:aspartic-type endopeptidase activity"/>
    <property type="evidence" value="ECO:0007669"/>
    <property type="project" value="UniProtKB-KW"/>
</dbReference>
<keyword evidence="9" id="KW-1185">Reference proteome</keyword>
<dbReference type="Pfam" id="PF14543">
    <property type="entry name" value="TAXi_N"/>
    <property type="match status" value="1"/>
</dbReference>
<dbReference type="FunFam" id="2.40.70.10:FF:000077">
    <property type="entry name" value="Aspartic proteinase nepenthesin-2"/>
    <property type="match status" value="1"/>
</dbReference>
<evidence type="ECO:0000313" key="8">
    <source>
        <dbReference type="EMBL" id="KAK1602380.1"/>
    </source>
</evidence>
<dbReference type="Gene3D" id="2.40.70.10">
    <property type="entry name" value="Acid Proteases"/>
    <property type="match status" value="2"/>
</dbReference>
<protein>
    <recommendedName>
        <fullName evidence="7">Peptidase A1 domain-containing protein</fullName>
    </recommendedName>
</protein>
<dbReference type="InterPro" id="IPR033121">
    <property type="entry name" value="PEPTIDASE_A1"/>
</dbReference>
<organism evidence="8 9">
    <name type="scientific">Lolium multiflorum</name>
    <name type="common">Italian ryegrass</name>
    <name type="synonym">Lolium perenne subsp. multiflorum</name>
    <dbReference type="NCBI Taxonomy" id="4521"/>
    <lineage>
        <taxon>Eukaryota</taxon>
        <taxon>Viridiplantae</taxon>
        <taxon>Streptophyta</taxon>
        <taxon>Embryophyta</taxon>
        <taxon>Tracheophyta</taxon>
        <taxon>Spermatophyta</taxon>
        <taxon>Magnoliopsida</taxon>
        <taxon>Liliopsida</taxon>
        <taxon>Poales</taxon>
        <taxon>Poaceae</taxon>
        <taxon>BOP clade</taxon>
        <taxon>Pooideae</taxon>
        <taxon>Poodae</taxon>
        <taxon>Poeae</taxon>
        <taxon>Poeae Chloroplast Group 2 (Poeae type)</taxon>
        <taxon>Loliodinae</taxon>
        <taxon>Loliinae</taxon>
        <taxon>Lolium</taxon>
    </lineage>
</organism>
<dbReference type="PRINTS" id="PR00792">
    <property type="entry name" value="PEPSIN"/>
</dbReference>
<feature type="domain" description="Peptidase A1" evidence="7">
    <location>
        <begin position="54"/>
        <end position="405"/>
    </location>
</feature>
<dbReference type="AlphaFoldDB" id="A0AAD8QHF6"/>
<evidence type="ECO:0000256" key="2">
    <source>
        <dbReference type="ARBA" id="ARBA00022670"/>
    </source>
</evidence>
<dbReference type="InterPro" id="IPR051708">
    <property type="entry name" value="Plant_Aspart_Prot_A1"/>
</dbReference>
<accession>A0AAD8QHF6</accession>
<keyword evidence="2" id="KW-0645">Protease</keyword>
<proteinExistence type="inferred from homology"/>
<dbReference type="PANTHER" id="PTHR47967:SF57">
    <property type="entry name" value="PEPTIDASE A1 DOMAIN-CONTAINING PROTEIN"/>
    <property type="match status" value="1"/>
</dbReference>
<evidence type="ECO:0000256" key="4">
    <source>
        <dbReference type="ARBA" id="ARBA00022801"/>
    </source>
</evidence>
<dbReference type="Pfam" id="PF14541">
    <property type="entry name" value="TAXi_C"/>
    <property type="match status" value="1"/>
</dbReference>
<dbReference type="PANTHER" id="PTHR47967">
    <property type="entry name" value="OS07G0603500 PROTEIN-RELATED"/>
    <property type="match status" value="1"/>
</dbReference>
<dbReference type="SUPFAM" id="SSF50630">
    <property type="entry name" value="Acid proteases"/>
    <property type="match status" value="1"/>
</dbReference>
<evidence type="ECO:0000313" key="9">
    <source>
        <dbReference type="Proteomes" id="UP001231189"/>
    </source>
</evidence>
<reference evidence="8" key="1">
    <citation type="submission" date="2023-07" db="EMBL/GenBank/DDBJ databases">
        <title>A chromosome-level genome assembly of Lolium multiflorum.</title>
        <authorList>
            <person name="Chen Y."/>
            <person name="Copetti D."/>
            <person name="Kolliker R."/>
            <person name="Studer B."/>
        </authorList>
    </citation>
    <scope>NUCLEOTIDE SEQUENCE</scope>
    <source>
        <strain evidence="8">02402/16</strain>
        <tissue evidence="8">Leaf</tissue>
    </source>
</reference>
<dbReference type="InterPro" id="IPR032799">
    <property type="entry name" value="TAXi_C"/>
</dbReference>
<evidence type="ECO:0000256" key="5">
    <source>
        <dbReference type="ARBA" id="ARBA00023180"/>
    </source>
</evidence>
<dbReference type="InterPro" id="IPR021109">
    <property type="entry name" value="Peptidase_aspartic_dom_sf"/>
</dbReference>
<dbReference type="InterPro" id="IPR034161">
    <property type="entry name" value="Pepsin-like_plant"/>
</dbReference>
<keyword evidence="3" id="KW-0064">Aspartyl protease</keyword>
<gene>
    <name evidence="8" type="ORF">QYE76_016531</name>
</gene>
<evidence type="ECO:0000256" key="1">
    <source>
        <dbReference type="ARBA" id="ARBA00007447"/>
    </source>
</evidence>